<feature type="compositionally biased region" description="Polar residues" evidence="1">
    <location>
        <begin position="53"/>
        <end position="71"/>
    </location>
</feature>
<comment type="caution">
    <text evidence="4">The sequence shown here is derived from an EMBL/GenBank/DDBJ whole genome shotgun (WGS) entry which is preliminary data.</text>
</comment>
<feature type="transmembrane region" description="Helical" evidence="2">
    <location>
        <begin position="326"/>
        <end position="348"/>
    </location>
</feature>
<sequence>MFRHLPSHKRTHESPMDFEWQTHAPTDPKSPFPQSKSGHKGQGFESKPAPFSLISQSPTPLSKFRNPSFTTPRKALETEIFSETSGIESSPGEQGDLEETPDQSKSPQTAPLIVNSGTFRQPIFGKYGTGFLGSSPSRIDQRRGKYGKTIVQKMRKRKRIDRDFTYQNSESESDGNLRPKNRKSKNPKFQVDNTQSTYLASFFNYIESHPNLPNVLSFYAQLTVNLFIAGLMIFGIYTFWTTVRADVDKASEQERSIALAQIAKCAQDFVLNGCGTKARPPVMELPCNEFDLCMNRDPNSVGRARISAHTFAQIFNSFIEPISYKAMIFIVLIVIVTIVVNNIAFGLYRSKSHTQHYPFSQSSSQGFQPWFSQMSTHNLGHDVYANQDYQNIGTNRIDWNNEEK</sequence>
<keyword evidence="2" id="KW-1133">Transmembrane helix</keyword>
<feature type="transmembrane region" description="Helical" evidence="2">
    <location>
        <begin position="218"/>
        <end position="240"/>
    </location>
</feature>
<evidence type="ECO:0000313" key="5">
    <source>
        <dbReference type="Proteomes" id="UP000286134"/>
    </source>
</evidence>
<accession>A0A420I2N4</accession>
<dbReference type="PANTHER" id="PTHR28136:SF1">
    <property type="entry name" value="NUCLEUS EXPORT PROTEIN BRL1"/>
    <property type="match status" value="1"/>
</dbReference>
<gene>
    <name evidence="4" type="ORF">OnM2_022076</name>
</gene>
<evidence type="ECO:0000256" key="1">
    <source>
        <dbReference type="SAM" id="MobiDB-lite"/>
    </source>
</evidence>
<dbReference type="Proteomes" id="UP000286134">
    <property type="component" value="Unassembled WGS sequence"/>
</dbReference>
<reference evidence="4 5" key="1">
    <citation type="journal article" date="2018" name="BMC Genomics">
        <title>Comparative genome analyses reveal sequence features reflecting distinct modes of host-adaptation between dicot and monocot powdery mildew.</title>
        <authorList>
            <person name="Wu Y."/>
            <person name="Ma X."/>
            <person name="Pan Z."/>
            <person name="Kale S.D."/>
            <person name="Song Y."/>
            <person name="King H."/>
            <person name="Zhang Q."/>
            <person name="Presley C."/>
            <person name="Deng X."/>
            <person name="Wei C.I."/>
            <person name="Xiao S."/>
        </authorList>
    </citation>
    <scope>NUCLEOTIDE SEQUENCE [LARGE SCALE GENOMIC DNA]</scope>
    <source>
        <strain evidence="4">UMSG2</strain>
    </source>
</reference>
<dbReference type="AlphaFoldDB" id="A0A420I2N4"/>
<dbReference type="GO" id="GO:0055088">
    <property type="term" value="P:lipid homeostasis"/>
    <property type="evidence" value="ECO:0007669"/>
    <property type="project" value="InterPro"/>
</dbReference>
<feature type="region of interest" description="Disordered" evidence="1">
    <location>
        <begin position="1"/>
        <end position="110"/>
    </location>
</feature>
<keyword evidence="4" id="KW-0946">Virion</keyword>
<dbReference type="OrthoDB" id="5961at2759"/>
<evidence type="ECO:0000313" key="4">
    <source>
        <dbReference type="EMBL" id="RKF63935.1"/>
    </source>
</evidence>
<dbReference type="SMART" id="SM01042">
    <property type="entry name" value="Brr6_like_C_C"/>
    <property type="match status" value="1"/>
</dbReference>
<dbReference type="STRING" id="212602.A0A420I2N4"/>
<dbReference type="Pfam" id="PF10104">
    <property type="entry name" value="Brr6_like_C_C"/>
    <property type="match status" value="1"/>
</dbReference>
<proteinExistence type="predicted"/>
<organism evidence="4 5">
    <name type="scientific">Erysiphe neolycopersici</name>
    <dbReference type="NCBI Taxonomy" id="212602"/>
    <lineage>
        <taxon>Eukaryota</taxon>
        <taxon>Fungi</taxon>
        <taxon>Dikarya</taxon>
        <taxon>Ascomycota</taxon>
        <taxon>Pezizomycotina</taxon>
        <taxon>Leotiomycetes</taxon>
        <taxon>Erysiphales</taxon>
        <taxon>Erysiphaceae</taxon>
        <taxon>Erysiphe</taxon>
    </lineage>
</organism>
<feature type="compositionally biased region" description="Basic residues" evidence="1">
    <location>
        <begin position="1"/>
        <end position="11"/>
    </location>
</feature>
<evidence type="ECO:0000256" key="2">
    <source>
        <dbReference type="SAM" id="Phobius"/>
    </source>
</evidence>
<keyword evidence="2" id="KW-0812">Transmembrane</keyword>
<dbReference type="InterPro" id="IPR018767">
    <property type="entry name" value="Brl1/Brr6_dom"/>
</dbReference>
<name>A0A420I2N4_9PEZI</name>
<evidence type="ECO:0000259" key="3">
    <source>
        <dbReference type="SMART" id="SM01042"/>
    </source>
</evidence>
<dbReference type="GO" id="GO:0031965">
    <property type="term" value="C:nuclear membrane"/>
    <property type="evidence" value="ECO:0007669"/>
    <property type="project" value="InterPro"/>
</dbReference>
<protein>
    <submittedName>
        <fullName evidence="4">Putative nuclear envelope protein brr6</fullName>
    </submittedName>
</protein>
<keyword evidence="4" id="KW-0261">Viral envelope protein</keyword>
<feature type="compositionally biased region" description="Polar residues" evidence="1">
    <location>
        <begin position="81"/>
        <end position="92"/>
    </location>
</feature>
<feature type="domain" description="Brl1/Brr6" evidence="3">
    <location>
        <begin position="216"/>
        <end position="349"/>
    </location>
</feature>
<keyword evidence="2" id="KW-0472">Membrane</keyword>
<dbReference type="EMBL" id="MCFK01002231">
    <property type="protein sequence ID" value="RKF63935.1"/>
    <property type="molecule type" value="Genomic_DNA"/>
</dbReference>
<feature type="region of interest" description="Disordered" evidence="1">
    <location>
        <begin position="154"/>
        <end position="190"/>
    </location>
</feature>
<dbReference type="InterPro" id="IPR040202">
    <property type="entry name" value="Brl1/Brr6"/>
</dbReference>
<dbReference type="PANTHER" id="PTHR28136">
    <property type="entry name" value="NUCLEUS EXPORT PROTEIN BRR6"/>
    <property type="match status" value="1"/>
</dbReference>
<dbReference type="GO" id="GO:0006998">
    <property type="term" value="P:nuclear envelope organization"/>
    <property type="evidence" value="ECO:0007669"/>
    <property type="project" value="InterPro"/>
</dbReference>
<keyword evidence="5" id="KW-1185">Reference proteome</keyword>